<gene>
    <name evidence="5" type="ORF">HF519_13290</name>
</gene>
<evidence type="ECO:0000256" key="2">
    <source>
        <dbReference type="ARBA" id="ARBA00022598"/>
    </source>
</evidence>
<evidence type="ECO:0000259" key="4">
    <source>
        <dbReference type="Pfam" id="PF13193"/>
    </source>
</evidence>
<evidence type="ECO:0000313" key="5">
    <source>
        <dbReference type="EMBL" id="NMH92524.1"/>
    </source>
</evidence>
<dbReference type="InterPro" id="IPR045851">
    <property type="entry name" value="AMP-bd_C_sf"/>
</dbReference>
<feature type="domain" description="AMP-dependent synthetase/ligase" evidence="3">
    <location>
        <begin position="21"/>
        <end position="379"/>
    </location>
</feature>
<dbReference type="AlphaFoldDB" id="A0A848DJ97"/>
<dbReference type="Proteomes" id="UP000586918">
    <property type="component" value="Unassembled WGS sequence"/>
</dbReference>
<dbReference type="SUPFAM" id="SSF56801">
    <property type="entry name" value="Acetyl-CoA synthetase-like"/>
    <property type="match status" value="1"/>
</dbReference>
<comment type="caution">
    <text evidence="5">The sequence shown here is derived from an EMBL/GenBank/DDBJ whole genome shotgun (WGS) entry which is preliminary data.</text>
</comment>
<organism evidence="5 6">
    <name type="scientific">Pseudonocardia bannensis</name>
    <dbReference type="NCBI Taxonomy" id="630973"/>
    <lineage>
        <taxon>Bacteria</taxon>
        <taxon>Bacillati</taxon>
        <taxon>Actinomycetota</taxon>
        <taxon>Actinomycetes</taxon>
        <taxon>Pseudonocardiales</taxon>
        <taxon>Pseudonocardiaceae</taxon>
        <taxon>Pseudonocardia</taxon>
    </lineage>
</organism>
<feature type="domain" description="AMP-binding enzyme C-terminal" evidence="4">
    <location>
        <begin position="429"/>
        <end position="504"/>
    </location>
</feature>
<sequence length="517" mass="55670">MPDLAPLHRRPLGRATLGDQLRRHARTQPDKIAFISYDGSGGRTETSYGELDRRANRFAHALLRLGVGRGDRVAVMARNSVDVVVAYYGTVKIGAAFTGVNALYRAPEIAHQLGHAEPAVVVVGAEFAELVASVKPDGAALVVLGEEFDALLAAGPDTEPDADVDENDVAMIVYTSGTEAAPKGVLIPHRNYLISTAPAWSWGLQTGPDDTWLFVMPFHTIAGLGSMTTLTLMGATLVLPATADPARSCEIIGRERVTVIAQTPTFYLALAGQPAFGPETVGAVRRCMTYGGQVAPHAVEAWSAAAPDAVWGTYWGQSELSQLGSVGWFRTLADIPDGDPSWIGRPVTHLEIRVVDAEGDDAEVGELICRSPSVMLGYYKDPQRTEEVFRDGWVHTGDMVRIDKAGNLFFHDRVKDMVKSGGMNVSSQEVERVLHAHPDVLRAAVIGMPDEYWSEAVTAFVIARPGQVPDPAGIIAFCREQLAVYKVPKAVHVVDELPVDAQGKILKRELRAAGTPS</sequence>
<evidence type="ECO:0000256" key="1">
    <source>
        <dbReference type="ARBA" id="ARBA00006432"/>
    </source>
</evidence>
<dbReference type="Pfam" id="PF13193">
    <property type="entry name" value="AMP-binding_C"/>
    <property type="match status" value="1"/>
</dbReference>
<reference evidence="5 6" key="1">
    <citation type="submission" date="2020-04" db="EMBL/GenBank/DDBJ databases">
        <authorList>
            <person name="Klaysubun C."/>
            <person name="Duangmal K."/>
            <person name="Lipun K."/>
        </authorList>
    </citation>
    <scope>NUCLEOTIDE SEQUENCE [LARGE SCALE GENOMIC DNA]</scope>
    <source>
        <strain evidence="5 6">DSM 45300</strain>
    </source>
</reference>
<evidence type="ECO:0000259" key="3">
    <source>
        <dbReference type="Pfam" id="PF00501"/>
    </source>
</evidence>
<dbReference type="PANTHER" id="PTHR43767">
    <property type="entry name" value="LONG-CHAIN-FATTY-ACID--COA LIGASE"/>
    <property type="match status" value="1"/>
</dbReference>
<dbReference type="Gene3D" id="3.30.300.30">
    <property type="match status" value="1"/>
</dbReference>
<proteinExistence type="inferred from homology"/>
<dbReference type="Pfam" id="PF00501">
    <property type="entry name" value="AMP-binding"/>
    <property type="match status" value="1"/>
</dbReference>
<dbReference type="GO" id="GO:0016878">
    <property type="term" value="F:acid-thiol ligase activity"/>
    <property type="evidence" value="ECO:0007669"/>
    <property type="project" value="UniProtKB-ARBA"/>
</dbReference>
<dbReference type="InterPro" id="IPR000873">
    <property type="entry name" value="AMP-dep_synth/lig_dom"/>
</dbReference>
<protein>
    <submittedName>
        <fullName evidence="5">AMP-binding protein</fullName>
    </submittedName>
</protein>
<dbReference type="InterPro" id="IPR042099">
    <property type="entry name" value="ANL_N_sf"/>
</dbReference>
<dbReference type="FunFam" id="3.30.300.30:FF:000008">
    <property type="entry name" value="2,3-dihydroxybenzoate-AMP ligase"/>
    <property type="match status" value="1"/>
</dbReference>
<dbReference type="InterPro" id="IPR025110">
    <property type="entry name" value="AMP-bd_C"/>
</dbReference>
<dbReference type="RefSeq" id="WP_169413232.1">
    <property type="nucleotide sequence ID" value="NZ_JAAXKZ010000041.1"/>
</dbReference>
<keyword evidence="6" id="KW-1185">Reference proteome</keyword>
<name>A0A848DJ97_9PSEU</name>
<keyword evidence="2" id="KW-0436">Ligase</keyword>
<dbReference type="EMBL" id="JAAXKZ010000041">
    <property type="protein sequence ID" value="NMH92524.1"/>
    <property type="molecule type" value="Genomic_DNA"/>
</dbReference>
<dbReference type="InterPro" id="IPR050237">
    <property type="entry name" value="ATP-dep_AMP-bd_enzyme"/>
</dbReference>
<accession>A0A848DJ97</accession>
<comment type="similarity">
    <text evidence="1">Belongs to the ATP-dependent AMP-binding enzyme family.</text>
</comment>
<dbReference type="Gene3D" id="3.40.50.12780">
    <property type="entry name" value="N-terminal domain of ligase-like"/>
    <property type="match status" value="1"/>
</dbReference>
<dbReference type="PANTHER" id="PTHR43767:SF1">
    <property type="entry name" value="NONRIBOSOMAL PEPTIDE SYNTHASE PES1 (EUROFUNG)-RELATED"/>
    <property type="match status" value="1"/>
</dbReference>
<evidence type="ECO:0000313" key="6">
    <source>
        <dbReference type="Proteomes" id="UP000586918"/>
    </source>
</evidence>